<evidence type="ECO:0000259" key="13">
    <source>
        <dbReference type="Pfam" id="PF01217"/>
    </source>
</evidence>
<evidence type="ECO:0000256" key="7">
    <source>
        <dbReference type="ARBA" id="ARBA00022927"/>
    </source>
</evidence>
<keyword evidence="9 12" id="KW-0472">Membrane</keyword>
<keyword evidence="15" id="KW-1185">Reference proteome</keyword>
<dbReference type="RefSeq" id="XP_041406231.1">
    <property type="nucleotide sequence ID" value="XM_041550297.1"/>
</dbReference>
<evidence type="ECO:0000256" key="12">
    <source>
        <dbReference type="RuleBase" id="RU366053"/>
    </source>
</evidence>
<evidence type="ECO:0000313" key="15">
    <source>
        <dbReference type="Proteomes" id="UP000644660"/>
    </source>
</evidence>
<dbReference type="AlphaFoldDB" id="A0A8H2ZHC9"/>
<comment type="similarity">
    <text evidence="2 12">Belongs to the adaptor complexes small subunit family.</text>
</comment>
<dbReference type="GO" id="GO:0006890">
    <property type="term" value="P:retrograde vesicle-mediated transport, Golgi to endoplasmic reticulum"/>
    <property type="evidence" value="ECO:0007669"/>
    <property type="project" value="UniProtKB-UniRule"/>
</dbReference>
<comment type="function">
    <text evidence="11">The coatomer is a cytosolic protein complex that binds to dilysine motifs and reversibly associates with Golgi non-clathrin-coated vesicles, which further mediate biosynthetic protein transport from the ER, via the Golgi up to the trans Golgi network. Coatomer complex is required for budding from Golgi membranes, and is essential for the retrograde Golgi-to-ER transport of dilysine-tagged proteins. The zeta subunit may be involved in regulating the coat assembly and, hence, the rate of biosynthetic protein transport due to its association-dissociation properties with the coatomer complex.</text>
</comment>
<dbReference type="GO" id="GO:0006891">
    <property type="term" value="P:intra-Golgi vesicle-mediated transport"/>
    <property type="evidence" value="ECO:0007669"/>
    <property type="project" value="TreeGrafter"/>
</dbReference>
<keyword evidence="7 12" id="KW-0653">Protein transport</keyword>
<evidence type="ECO:0000256" key="8">
    <source>
        <dbReference type="ARBA" id="ARBA00023034"/>
    </source>
</evidence>
<name>A0A8H2ZHC9_9SACH</name>
<organism evidence="14 15">
    <name type="scientific">Maudiozyma barnettii</name>
    <dbReference type="NCBI Taxonomy" id="61262"/>
    <lineage>
        <taxon>Eukaryota</taxon>
        <taxon>Fungi</taxon>
        <taxon>Dikarya</taxon>
        <taxon>Ascomycota</taxon>
        <taxon>Saccharomycotina</taxon>
        <taxon>Saccharomycetes</taxon>
        <taxon>Saccharomycetales</taxon>
        <taxon>Saccharomycetaceae</taxon>
        <taxon>Maudiozyma</taxon>
    </lineage>
</organism>
<evidence type="ECO:0000256" key="2">
    <source>
        <dbReference type="ARBA" id="ARBA00006972"/>
    </source>
</evidence>
<evidence type="ECO:0000256" key="5">
    <source>
        <dbReference type="ARBA" id="ARBA00022490"/>
    </source>
</evidence>
<dbReference type="InterPro" id="IPR022775">
    <property type="entry name" value="AP_mu_sigma_su"/>
</dbReference>
<comment type="subunit">
    <text evidence="3 12">Oligomeric complex that consists of at least the alpha, beta, beta', gamma, delta, epsilon and zeta subunits.</text>
</comment>
<keyword evidence="10 12" id="KW-0968">Cytoplasmic vesicle</keyword>
<evidence type="ECO:0000256" key="9">
    <source>
        <dbReference type="ARBA" id="ARBA00023136"/>
    </source>
</evidence>
<keyword evidence="5 12" id="KW-0963">Cytoplasm</keyword>
<reference evidence="14 15" key="1">
    <citation type="submission" date="2020-05" db="EMBL/GenBank/DDBJ databases">
        <authorList>
            <person name="Casaregola S."/>
            <person name="Devillers H."/>
            <person name="Grondin C."/>
        </authorList>
    </citation>
    <scope>NUCLEOTIDE SEQUENCE [LARGE SCALE GENOMIC DNA]</scope>
    <source>
        <strain evidence="14 15">CLIB 1767</strain>
    </source>
</reference>
<protein>
    <recommendedName>
        <fullName evidence="12">Coatomer subunit zeta</fullName>
    </recommendedName>
</protein>
<keyword evidence="4 12" id="KW-0813">Transport</keyword>
<dbReference type="Pfam" id="PF01217">
    <property type="entry name" value="Clat_adaptor_s"/>
    <property type="match status" value="1"/>
</dbReference>
<evidence type="ECO:0000256" key="6">
    <source>
        <dbReference type="ARBA" id="ARBA00022892"/>
    </source>
</evidence>
<evidence type="ECO:0000256" key="1">
    <source>
        <dbReference type="ARBA" id="ARBA00004255"/>
    </source>
</evidence>
<dbReference type="InterPro" id="IPR039652">
    <property type="entry name" value="Coatomer_zeta"/>
</dbReference>
<comment type="subcellular location">
    <subcellularLocation>
        <location evidence="12">Cytoplasm</location>
    </subcellularLocation>
    <subcellularLocation>
        <location evidence="1 12">Golgi apparatus membrane</location>
        <topology evidence="1 12">Peripheral membrane protein</topology>
        <orientation evidence="1 12">Cytoplasmic side</orientation>
    </subcellularLocation>
    <subcellularLocation>
        <location evidence="12">Cytoplasmic vesicle</location>
        <location evidence="12">COPI-coated vesicle membrane</location>
        <topology evidence="12">Peripheral membrane protein</topology>
        <orientation evidence="12">Cytoplasmic side</orientation>
    </subcellularLocation>
</comment>
<dbReference type="GO" id="GO:0000139">
    <property type="term" value="C:Golgi membrane"/>
    <property type="evidence" value="ECO:0007669"/>
    <property type="project" value="UniProtKB-SubCell"/>
</dbReference>
<evidence type="ECO:0000256" key="10">
    <source>
        <dbReference type="ARBA" id="ARBA00023329"/>
    </source>
</evidence>
<comment type="caution">
    <text evidence="14">The sequence shown here is derived from an EMBL/GenBank/DDBJ whole genome shotgun (WGS) entry which is preliminary data.</text>
</comment>
<dbReference type="InterPro" id="IPR011012">
    <property type="entry name" value="Longin-like_dom_sf"/>
</dbReference>
<dbReference type="Gene3D" id="3.30.450.60">
    <property type="match status" value="1"/>
</dbReference>
<dbReference type="EMBL" id="CAEFZW010000004">
    <property type="protein sequence ID" value="CAB4254387.1"/>
    <property type="molecule type" value="Genomic_DNA"/>
</dbReference>
<dbReference type="Proteomes" id="UP000644660">
    <property type="component" value="Unassembled WGS sequence"/>
</dbReference>
<dbReference type="PANTHER" id="PTHR11043:SF0">
    <property type="entry name" value="COATOMER SUBUNIT ZETA"/>
    <property type="match status" value="1"/>
</dbReference>
<evidence type="ECO:0000256" key="3">
    <source>
        <dbReference type="ARBA" id="ARBA00011775"/>
    </source>
</evidence>
<dbReference type="GO" id="GO:0006886">
    <property type="term" value="P:intracellular protein transport"/>
    <property type="evidence" value="ECO:0007669"/>
    <property type="project" value="TreeGrafter"/>
</dbReference>
<keyword evidence="6 12" id="KW-0931">ER-Golgi transport</keyword>
<sequence>MSLYSVEGILILDSKGERIYGKYYSPPHSHTGSEYAVAKSLATSNKVQFEFEKQLFKKTHKKNAEIMLYENHLVLYKEYTDVTLYLIGDGNENELVLQEAFDAYRNSLELVLNNGVDKKNIQENYDLMLLAIDELIDNGIILETDPASIASRVTKAPEENVTLDLDKGLLGAWGFAKSKFQERLQQGL</sequence>
<dbReference type="FunFam" id="3.30.450.60:FF:000013">
    <property type="entry name" value="Coatomer subunit zeta"/>
    <property type="match status" value="1"/>
</dbReference>
<dbReference type="SUPFAM" id="SSF64356">
    <property type="entry name" value="SNARE-like"/>
    <property type="match status" value="1"/>
</dbReference>
<gene>
    <name evidence="14" type="ORF">KABA2_04S05126</name>
</gene>
<keyword evidence="8 12" id="KW-0333">Golgi apparatus</keyword>
<proteinExistence type="inferred from homology"/>
<feature type="domain" description="AP complex mu/sigma subunit" evidence="13">
    <location>
        <begin position="6"/>
        <end position="156"/>
    </location>
</feature>
<evidence type="ECO:0000313" key="14">
    <source>
        <dbReference type="EMBL" id="CAB4254387.1"/>
    </source>
</evidence>
<evidence type="ECO:0000256" key="11">
    <source>
        <dbReference type="ARBA" id="ARBA00045555"/>
    </source>
</evidence>
<dbReference type="GO" id="GO:0030126">
    <property type="term" value="C:COPI vesicle coat"/>
    <property type="evidence" value="ECO:0007669"/>
    <property type="project" value="UniProtKB-UniRule"/>
</dbReference>
<evidence type="ECO:0000256" key="4">
    <source>
        <dbReference type="ARBA" id="ARBA00022448"/>
    </source>
</evidence>
<dbReference type="PANTHER" id="PTHR11043">
    <property type="entry name" value="ZETA-COAT PROTEIN"/>
    <property type="match status" value="1"/>
</dbReference>
<accession>A0A8H2ZHC9</accession>
<dbReference type="OrthoDB" id="10249988at2759"/>
<dbReference type="GeneID" id="64857380"/>